<keyword evidence="10" id="KW-0732">Signal</keyword>
<feature type="disulfide bond" evidence="7">
    <location>
        <begin position="1023"/>
        <end position="1032"/>
    </location>
</feature>
<evidence type="ECO:0000313" key="15">
    <source>
        <dbReference type="EMBL" id="CAF0963879.1"/>
    </source>
</evidence>
<evidence type="ECO:0000256" key="5">
    <source>
        <dbReference type="ARBA" id="ARBA00023136"/>
    </source>
</evidence>
<keyword evidence="16" id="KW-1185">Reference proteome</keyword>
<evidence type="ECO:0000259" key="11">
    <source>
        <dbReference type="PROSITE" id="PS50026"/>
    </source>
</evidence>
<feature type="transmembrane region" description="Helical" evidence="9">
    <location>
        <begin position="1334"/>
        <end position="1356"/>
    </location>
</feature>
<dbReference type="InterPro" id="IPR002172">
    <property type="entry name" value="LDrepeatLR_classA_rpt"/>
</dbReference>
<dbReference type="SMART" id="SM00181">
    <property type="entry name" value="EGF"/>
    <property type="match status" value="3"/>
</dbReference>
<gene>
    <name evidence="13" type="ORF">BJG266_LOCUS9135</name>
    <name evidence="15" type="ORF">QVE165_LOCUS12944</name>
    <name evidence="14" type="ORF">QVE165_LOCUS9150</name>
</gene>
<dbReference type="PROSITE" id="PS50068">
    <property type="entry name" value="LDLRA_2"/>
    <property type="match status" value="3"/>
</dbReference>
<keyword evidence="6 7" id="KW-1015">Disulfide bond</keyword>
<dbReference type="SUPFAM" id="SSF57196">
    <property type="entry name" value="EGF/Laminin"/>
    <property type="match status" value="1"/>
</dbReference>
<dbReference type="Pfam" id="PF00008">
    <property type="entry name" value="EGF"/>
    <property type="match status" value="1"/>
</dbReference>
<dbReference type="CDD" id="cd00112">
    <property type="entry name" value="LDLa"/>
    <property type="match status" value="2"/>
</dbReference>
<evidence type="ECO:0000256" key="3">
    <source>
        <dbReference type="ARBA" id="ARBA00022737"/>
    </source>
</evidence>
<dbReference type="GO" id="GO:0005886">
    <property type="term" value="C:plasma membrane"/>
    <property type="evidence" value="ECO:0007669"/>
    <property type="project" value="TreeGrafter"/>
</dbReference>
<dbReference type="SUPFAM" id="SSF81321">
    <property type="entry name" value="Family A G protein-coupled receptor-like"/>
    <property type="match status" value="1"/>
</dbReference>
<dbReference type="PANTHER" id="PTHR24270">
    <property type="entry name" value="LOW-DENSITY LIPOPROTEIN RECEPTOR-RELATED"/>
    <property type="match status" value="1"/>
</dbReference>
<feature type="chain" id="PRO_5036223518" evidence="10">
    <location>
        <begin position="19"/>
        <end position="1563"/>
    </location>
</feature>
<evidence type="ECO:0000313" key="14">
    <source>
        <dbReference type="EMBL" id="CAF0894861.1"/>
    </source>
</evidence>
<evidence type="ECO:0000256" key="10">
    <source>
        <dbReference type="SAM" id="SignalP"/>
    </source>
</evidence>
<keyword evidence="3" id="KW-0677">Repeat</keyword>
<dbReference type="PROSITE" id="PS01186">
    <property type="entry name" value="EGF_2"/>
    <property type="match status" value="1"/>
</dbReference>
<comment type="caution">
    <text evidence="7">Lacks conserved residue(s) required for the propagation of feature annotation.</text>
</comment>
<evidence type="ECO:0000256" key="8">
    <source>
        <dbReference type="PROSITE-ProRule" id="PRU00124"/>
    </source>
</evidence>
<feature type="transmembrane region" description="Helical" evidence="9">
    <location>
        <begin position="1382"/>
        <end position="1400"/>
    </location>
</feature>
<dbReference type="Gene3D" id="1.20.1070.10">
    <property type="entry name" value="Rhodopsin 7-helix transmembrane proteins"/>
    <property type="match status" value="1"/>
</dbReference>
<feature type="transmembrane region" description="Helical" evidence="9">
    <location>
        <begin position="1517"/>
        <end position="1539"/>
    </location>
</feature>
<dbReference type="EMBL" id="CAJNOM010000065">
    <property type="protein sequence ID" value="CAF0963879.1"/>
    <property type="molecule type" value="Genomic_DNA"/>
</dbReference>
<organism evidence="13 17">
    <name type="scientific">Adineta steineri</name>
    <dbReference type="NCBI Taxonomy" id="433720"/>
    <lineage>
        <taxon>Eukaryota</taxon>
        <taxon>Metazoa</taxon>
        <taxon>Spiralia</taxon>
        <taxon>Gnathifera</taxon>
        <taxon>Rotifera</taxon>
        <taxon>Eurotatoria</taxon>
        <taxon>Bdelloidea</taxon>
        <taxon>Adinetida</taxon>
        <taxon>Adinetidae</taxon>
        <taxon>Adineta</taxon>
    </lineage>
</organism>
<evidence type="ECO:0000313" key="16">
    <source>
        <dbReference type="Proteomes" id="UP000663832"/>
    </source>
</evidence>
<evidence type="ECO:0000256" key="2">
    <source>
        <dbReference type="ARBA" id="ARBA00022692"/>
    </source>
</evidence>
<feature type="domain" description="EGF-like" evidence="11">
    <location>
        <begin position="990"/>
        <end position="1033"/>
    </location>
</feature>
<feature type="signal peptide" evidence="10">
    <location>
        <begin position="1"/>
        <end position="18"/>
    </location>
</feature>
<evidence type="ECO:0000256" key="9">
    <source>
        <dbReference type="SAM" id="Phobius"/>
    </source>
</evidence>
<evidence type="ECO:0000259" key="12">
    <source>
        <dbReference type="PROSITE" id="PS50262"/>
    </source>
</evidence>
<feature type="transmembrane region" description="Helical" evidence="9">
    <location>
        <begin position="1487"/>
        <end position="1505"/>
    </location>
</feature>
<dbReference type="SMART" id="SM00192">
    <property type="entry name" value="LDLa"/>
    <property type="match status" value="4"/>
</dbReference>
<accession>A0A813XVS4</accession>
<dbReference type="PROSITE" id="PS50262">
    <property type="entry name" value="G_PROTEIN_RECEP_F1_2"/>
    <property type="match status" value="1"/>
</dbReference>
<dbReference type="EMBL" id="CAJNOM010000041">
    <property type="protein sequence ID" value="CAF0894861.1"/>
    <property type="molecule type" value="Genomic_DNA"/>
</dbReference>
<comment type="subcellular location">
    <subcellularLocation>
        <location evidence="1">Membrane</location>
        <topology evidence="1">Single-pass membrane protein</topology>
    </subcellularLocation>
</comment>
<dbReference type="InterPro" id="IPR036055">
    <property type="entry name" value="LDL_receptor-like_sf"/>
</dbReference>
<dbReference type="Proteomes" id="UP000663832">
    <property type="component" value="Unassembled WGS sequence"/>
</dbReference>
<dbReference type="InterPro" id="IPR050685">
    <property type="entry name" value="LDLR"/>
</dbReference>
<dbReference type="PRINTS" id="PR00261">
    <property type="entry name" value="LDLRECEPTOR"/>
</dbReference>
<feature type="disulfide bond" evidence="8">
    <location>
        <begin position="195"/>
        <end position="210"/>
    </location>
</feature>
<dbReference type="GO" id="GO:0016192">
    <property type="term" value="P:vesicle-mediated transport"/>
    <property type="evidence" value="ECO:0007669"/>
    <property type="project" value="UniProtKB-ARBA"/>
</dbReference>
<evidence type="ECO:0000256" key="7">
    <source>
        <dbReference type="PROSITE-ProRule" id="PRU00076"/>
    </source>
</evidence>
<evidence type="ECO:0000256" key="6">
    <source>
        <dbReference type="ARBA" id="ARBA00023157"/>
    </source>
</evidence>
<evidence type="ECO:0000256" key="1">
    <source>
        <dbReference type="ARBA" id="ARBA00004167"/>
    </source>
</evidence>
<keyword evidence="7" id="KW-0245">EGF-like domain</keyword>
<name>A0A813XVS4_9BILA</name>
<dbReference type="Gene3D" id="2.10.25.10">
    <property type="entry name" value="Laminin"/>
    <property type="match status" value="2"/>
</dbReference>
<dbReference type="EMBL" id="CAJNOI010000029">
    <property type="protein sequence ID" value="CAF0875485.1"/>
    <property type="molecule type" value="Genomic_DNA"/>
</dbReference>
<dbReference type="InterPro" id="IPR000742">
    <property type="entry name" value="EGF"/>
</dbReference>
<evidence type="ECO:0000313" key="17">
    <source>
        <dbReference type="Proteomes" id="UP000663877"/>
    </source>
</evidence>
<keyword evidence="5 9" id="KW-0472">Membrane</keyword>
<feature type="domain" description="EGF-like" evidence="11">
    <location>
        <begin position="919"/>
        <end position="957"/>
    </location>
</feature>
<protein>
    <submittedName>
        <fullName evidence="13">Uncharacterized protein</fullName>
    </submittedName>
</protein>
<feature type="transmembrane region" description="Helical" evidence="9">
    <location>
        <begin position="1259"/>
        <end position="1286"/>
    </location>
</feature>
<dbReference type="PROSITE" id="PS00022">
    <property type="entry name" value="EGF_1"/>
    <property type="match status" value="3"/>
</dbReference>
<reference evidence="13" key="1">
    <citation type="submission" date="2021-02" db="EMBL/GenBank/DDBJ databases">
        <authorList>
            <person name="Nowell W R."/>
        </authorList>
    </citation>
    <scope>NUCLEOTIDE SEQUENCE</scope>
</reference>
<keyword evidence="2 9" id="KW-0812">Transmembrane</keyword>
<sequence>MEFVSLLVLLTSFIILDGHYFVYYSDDRYEANATFDCLYAYSGDLSADTTLVSTDDYSLIPYCRRLDGTEQEENFATISYENILNNMTFTELYRQGITSTQLLAWSVPIDIVERYEKNGQNSNEIFYNCSLPWFGSTCQYRFESAILPSFNEVLQFHYGTNGIPQIYVYSNTCYPFLPDCYRGPSSMCLDWHEICDGYFDCLNGEDEQLCDTLEVNECFEDEFRCHFGGQCISSAFLRDGKASTDCLDGSDEVYPIKYSRYVTDYLCTLISTFQCEELNDRRPIVLFPCRIYGFTSASVWTESTTENTQICAYNRYYHMFFNDLSSLDHISDVSCRQAIYCSLRFYTILDFGYEDTSHIPCEFLGNHCQSEWLVLPKSPLIYGLFQFVYLTNRSVDVFKYNITPDFICFNASRCPALVYCSIDIGIHNGLTCCKMNHLINITLLVWFQLDEILMDLGQRCLTIGTDKACSHSSLFHCSRSLKCISKHRLVDGYNDCYFKEDELFPACQLNDSKRFICTSNPEKCLSLVAIENGIKDCEYGDDEWPANRRDIRSNTVPFAIFCDGETDLLLMDTLNHTDETNCEWWPCNNPYFRCDNAWHCLNGIDELNCPNAKCSLNEHLCIYNNIRILCVPYLHLMDQIFISDKVGHRRVYFPNTTSINSTNSFLWNETKCITSEHLINRQLISSIVHDDNCFIQTKIPPAFKIPTSLQVNFGLCKLTGLTEFKREPKQFLQTFRLNYFPSTSINSSVPQPPQVDVNISTPMQNVKRDWYCNRGIPLLFKNSHTKKCLCPPSYFGHRCHLQNQRISLTLQLIYRTIVDNINSFQLVIMLIDDQKTIYPYHEQITYVPKRDCQKKFNIYLLYPHRPKNLSSNYSIRIDIFNKITLTYWASWHLSIPFQFLPVNRIAAQLFIPTNTQQQFESSCSLSCGKHGRCMKYINKNSSYFCQCDQGYSGRHCNIQHSCSCSSDSFCLTSSICLCSMKKFGRNCSLTRSVCQSLNNSCENNGLCIPVDDRININDFTCLCKENFYGKRCENQIEDGIYIELNEDMIQQVSIVFIHFIKAFDHSEHQHITEIKKIKYGENTIQIHVKQQFHILFIELLKSDYYLIIKQETIQKLNHIQMKLSSNQQCVSIDELMNSTLKSYSYLHRIKYYPLLCRQYKQLMCFYDETYMCICDFDRFSNCFIFNHSLTYDCQGHNYCENNAQCFQDNPKCPVESLCICSDCYYGLRCQFTTEGFALSLDYILSYHIKPSLSFSQQPMIIKISIGITTIMFILGLINGILSVLTFHMKKTRDVGCGYYLLVSSWISICLIIMLIIKFWQLLLSQMVILTNRSFINVNCILLDMIIKVLIAFNDWLDTCVSIERAMNVSKGVRFNKNKSKQMSKWVILAILTVTILTHLHDPIHRQLIDDIDVDEKRIWCLVQYSSSSISTWNSFITFVHFLMPFLINLLCIIFIIISIARSRSNLQTRLPFIDHLRSQLKQQKSHLIASCVFIFIALIRLFLSFTSGCMKSPNNSWLFLIAYFISFLPSMMTFIVYILPSKVYKKEFNTVVNRTVQRFRTVA</sequence>
<dbReference type="CDD" id="cd00054">
    <property type="entry name" value="EGF_CA"/>
    <property type="match status" value="2"/>
</dbReference>
<dbReference type="OrthoDB" id="6133584at2759"/>
<dbReference type="Proteomes" id="UP000663877">
    <property type="component" value="Unassembled WGS sequence"/>
</dbReference>
<dbReference type="InterPro" id="IPR017452">
    <property type="entry name" value="GPCR_Rhodpsn_7TM"/>
</dbReference>
<comment type="caution">
    <text evidence="13">The sequence shown here is derived from an EMBL/GenBank/DDBJ whole genome shotgun (WGS) entry which is preliminary data.</text>
</comment>
<dbReference type="Gene3D" id="4.10.400.10">
    <property type="entry name" value="Low-density Lipoprotein Receptor"/>
    <property type="match status" value="2"/>
</dbReference>
<feature type="disulfide bond" evidence="7">
    <location>
        <begin position="947"/>
        <end position="956"/>
    </location>
</feature>
<evidence type="ECO:0000313" key="13">
    <source>
        <dbReference type="EMBL" id="CAF0875485.1"/>
    </source>
</evidence>
<feature type="disulfide bond" evidence="7">
    <location>
        <begin position="923"/>
        <end position="933"/>
    </location>
</feature>
<feature type="transmembrane region" description="Helical" evidence="9">
    <location>
        <begin position="1298"/>
        <end position="1322"/>
    </location>
</feature>
<proteinExistence type="predicted"/>
<keyword evidence="4 9" id="KW-1133">Transmembrane helix</keyword>
<dbReference type="PANTHER" id="PTHR24270:SF60">
    <property type="entry name" value="CUB AND LDLA DOMAIN, ISOFORM A-RELATED"/>
    <property type="match status" value="1"/>
</dbReference>
<feature type="transmembrane region" description="Helical" evidence="9">
    <location>
        <begin position="1435"/>
        <end position="1460"/>
    </location>
</feature>
<feature type="domain" description="G-protein coupled receptors family 1 profile" evidence="12">
    <location>
        <begin position="1278"/>
        <end position="1537"/>
    </location>
</feature>
<evidence type="ECO:0000256" key="4">
    <source>
        <dbReference type="ARBA" id="ARBA00022989"/>
    </source>
</evidence>
<dbReference type="PROSITE" id="PS50026">
    <property type="entry name" value="EGF_3"/>
    <property type="match status" value="2"/>
</dbReference>
<dbReference type="SUPFAM" id="SSF57424">
    <property type="entry name" value="LDL receptor-like module"/>
    <property type="match status" value="1"/>
</dbReference>